<dbReference type="Gene3D" id="3.10.290.60">
    <property type="entry name" value="Ubiquitin-activating enzyme E1, UFD domain"/>
    <property type="match status" value="1"/>
</dbReference>
<evidence type="ECO:0000256" key="9">
    <source>
        <dbReference type="ARBA" id="ARBA00073786"/>
    </source>
</evidence>
<dbReference type="InterPro" id="IPR045886">
    <property type="entry name" value="ThiF/MoeB/HesA"/>
</dbReference>
<dbReference type="PROSITE" id="PS00865">
    <property type="entry name" value="UBIQUITIN_ACTIVAT_2"/>
    <property type="match status" value="1"/>
</dbReference>
<dbReference type="VEuPathDB" id="FungiDB:BTJ68_09528"/>
<keyword evidence="5 11" id="KW-0436">Ligase</keyword>
<dbReference type="InterPro" id="IPR042449">
    <property type="entry name" value="Ub-E1_IAD_1"/>
</dbReference>
<dbReference type="PANTHER" id="PTHR10953">
    <property type="entry name" value="UBIQUITIN-ACTIVATING ENZYME E1"/>
    <property type="match status" value="1"/>
</dbReference>
<accession>A0A1Z5T268</accession>
<dbReference type="FunFam" id="3.50.50.80:FF:000001">
    <property type="entry name" value="ubiquitin-like modifier-activating enzyme 1"/>
    <property type="match status" value="1"/>
</dbReference>
<dbReference type="InterPro" id="IPR038252">
    <property type="entry name" value="UBA_E1_C_sf"/>
</dbReference>
<comment type="similarity">
    <text evidence="3 11">Belongs to the ubiquitin-activating E1 family.</text>
</comment>
<evidence type="ECO:0000256" key="8">
    <source>
        <dbReference type="ARBA" id="ARBA00022840"/>
    </source>
</evidence>
<dbReference type="GO" id="GO:0031510">
    <property type="term" value="C:SUMO activating enzyme complex"/>
    <property type="evidence" value="ECO:0007669"/>
    <property type="project" value="TreeGrafter"/>
</dbReference>
<dbReference type="InterPro" id="IPR035985">
    <property type="entry name" value="Ubiquitin-activating_enz"/>
</dbReference>
<dbReference type="InterPro" id="IPR032420">
    <property type="entry name" value="E1_4HB"/>
</dbReference>
<dbReference type="PANTHER" id="PTHR10953:SF4">
    <property type="entry name" value="UBIQUITIN-ACTIVATING ENZYME E1 C-TERMINAL DOMAIN-CONTAINING PROTEIN"/>
    <property type="match status" value="1"/>
</dbReference>
<evidence type="ECO:0000256" key="12">
    <source>
        <dbReference type="SAM" id="MobiDB-lite"/>
    </source>
</evidence>
<protein>
    <recommendedName>
        <fullName evidence="9">Ubiquitin-activating enzyme E1 1</fullName>
        <ecNumber evidence="4">6.2.1.45</ecNumber>
    </recommendedName>
</protein>
<dbReference type="InterPro" id="IPR000594">
    <property type="entry name" value="ThiF_NAD_FAD-bd"/>
</dbReference>
<feature type="active site" description="Glycyl thioester intermediate" evidence="10">
    <location>
        <position position="879"/>
    </location>
</feature>
<dbReference type="Gene3D" id="1.10.10.2660">
    <property type="entry name" value="Ubiquitin-activating enzyme E1, SCCH domain"/>
    <property type="match status" value="1"/>
</dbReference>
<dbReference type="Gene3D" id="2.40.30.180">
    <property type="entry name" value="Ubiquitin-activating enzyme E1, FCCH domain"/>
    <property type="match status" value="1"/>
</dbReference>
<feature type="compositionally biased region" description="Polar residues" evidence="12">
    <location>
        <begin position="84"/>
        <end position="93"/>
    </location>
</feature>
<feature type="region of interest" description="Disordered" evidence="12">
    <location>
        <begin position="76"/>
        <end position="99"/>
    </location>
</feature>
<dbReference type="InterPro" id="IPR018965">
    <property type="entry name" value="Ub-activating_enz_E1_C"/>
</dbReference>
<dbReference type="SMART" id="SM00985">
    <property type="entry name" value="UBA_e1_C"/>
    <property type="match status" value="1"/>
</dbReference>
<dbReference type="FunFam" id="3.40.50.720:FF:000015">
    <property type="entry name" value="Ubiquitin-activating enzyme E1 1"/>
    <property type="match status" value="1"/>
</dbReference>
<dbReference type="PRINTS" id="PR01849">
    <property type="entry name" value="UBIQUITINACT"/>
</dbReference>
<dbReference type="Gene3D" id="3.40.50.12550">
    <property type="entry name" value="Ubiquitin-activating enzyme E1, inactive adenylation domain, subdomain 2"/>
    <property type="match status" value="1"/>
</dbReference>
<evidence type="ECO:0000313" key="15">
    <source>
        <dbReference type="Proteomes" id="UP000194280"/>
    </source>
</evidence>
<dbReference type="InterPro" id="IPR042241">
    <property type="entry name" value="GCP_C_sf"/>
</dbReference>
<keyword evidence="15" id="KW-1185">Reference proteome</keyword>
<feature type="region of interest" description="Disordered" evidence="12">
    <location>
        <begin position="245"/>
        <end position="277"/>
    </location>
</feature>
<evidence type="ECO:0000256" key="3">
    <source>
        <dbReference type="ARBA" id="ARBA00005673"/>
    </source>
</evidence>
<dbReference type="UniPathway" id="UPA00143"/>
<dbReference type="EC" id="6.2.1.45" evidence="4"/>
<dbReference type="EMBL" id="MUNK01000147">
    <property type="protein sequence ID" value="OTA29637.1"/>
    <property type="molecule type" value="Genomic_DNA"/>
</dbReference>
<dbReference type="FunFam" id="3.40.50.12550:FF:000001">
    <property type="entry name" value="Ubiquitin-activating enzyme E1 1"/>
    <property type="match status" value="1"/>
</dbReference>
<dbReference type="SUPFAM" id="SSF69572">
    <property type="entry name" value="Activating enzymes of the ubiquitin-like proteins"/>
    <property type="match status" value="2"/>
</dbReference>
<dbReference type="NCBIfam" id="TIGR01408">
    <property type="entry name" value="Ube1"/>
    <property type="match status" value="1"/>
</dbReference>
<dbReference type="InterPro" id="IPR033127">
    <property type="entry name" value="UBQ-activ_enz_E1_Cys_AS"/>
</dbReference>
<dbReference type="CDD" id="cd01490">
    <property type="entry name" value="Ube1_repeat2"/>
    <property type="match status" value="1"/>
</dbReference>
<dbReference type="FunCoup" id="A0A1Z5T268">
    <property type="interactions" value="2237"/>
</dbReference>
<evidence type="ECO:0000256" key="4">
    <source>
        <dbReference type="ARBA" id="ARBA00012990"/>
    </source>
</evidence>
<dbReference type="Pfam" id="PF16191">
    <property type="entry name" value="E1_4HB"/>
    <property type="match status" value="1"/>
</dbReference>
<dbReference type="Pfam" id="PF09358">
    <property type="entry name" value="E1_UFD"/>
    <property type="match status" value="1"/>
</dbReference>
<dbReference type="GO" id="GO:0005524">
    <property type="term" value="F:ATP binding"/>
    <property type="evidence" value="ECO:0007669"/>
    <property type="project" value="UniProtKB-KW"/>
</dbReference>
<evidence type="ECO:0000256" key="1">
    <source>
        <dbReference type="ARBA" id="ARBA00000488"/>
    </source>
</evidence>
<keyword evidence="6 11" id="KW-0547">Nucleotide-binding</keyword>
<proteinExistence type="inferred from homology"/>
<dbReference type="InParanoid" id="A0A1Z5T268"/>
<dbReference type="InterPro" id="IPR042063">
    <property type="entry name" value="Ubi_acti_E1_SCCH"/>
</dbReference>
<dbReference type="FunFam" id="2.40.30.180:FF:000001">
    <property type="entry name" value="ubiquitin-like modifier-activating enzyme 1"/>
    <property type="match status" value="1"/>
</dbReference>
<dbReference type="Proteomes" id="UP000194280">
    <property type="component" value="Unassembled WGS sequence"/>
</dbReference>
<dbReference type="GO" id="GO:0004839">
    <property type="term" value="F:ubiquitin activating enzyme activity"/>
    <property type="evidence" value="ECO:0007669"/>
    <property type="project" value="UniProtKB-EC"/>
</dbReference>
<dbReference type="InterPro" id="IPR032418">
    <property type="entry name" value="E1_FCCH"/>
</dbReference>
<gene>
    <name evidence="14" type="ORF">BTJ68_09528</name>
</gene>
<dbReference type="Pfam" id="PF16190">
    <property type="entry name" value="E1_FCCH"/>
    <property type="match status" value="1"/>
</dbReference>
<dbReference type="Gene3D" id="3.50.50.80">
    <property type="entry name" value="Ubiquitin-activating enzyme E1, inactive adenylation domain, subdomain 1"/>
    <property type="match status" value="1"/>
</dbReference>
<dbReference type="CDD" id="cd01491">
    <property type="entry name" value="Ube1_repeat1"/>
    <property type="match status" value="1"/>
</dbReference>
<dbReference type="InterPro" id="IPR018075">
    <property type="entry name" value="UBQ-activ_enz_E1"/>
</dbReference>
<keyword evidence="8 11" id="KW-0067">ATP-binding</keyword>
<dbReference type="GO" id="GO:0005737">
    <property type="term" value="C:cytoplasm"/>
    <property type="evidence" value="ECO:0007669"/>
    <property type="project" value="TreeGrafter"/>
</dbReference>
<dbReference type="STRING" id="1157616.A0A1Z5T268"/>
<dbReference type="GO" id="GO:0016925">
    <property type="term" value="P:protein sumoylation"/>
    <property type="evidence" value="ECO:0007669"/>
    <property type="project" value="TreeGrafter"/>
</dbReference>
<dbReference type="Gene3D" id="1.20.120.1900">
    <property type="entry name" value="Gamma-tubulin complex, C-terminal domain"/>
    <property type="match status" value="1"/>
</dbReference>
<dbReference type="InterPro" id="IPR000011">
    <property type="entry name" value="UBQ/SUMO-activ_enz_E1-like"/>
</dbReference>
<evidence type="ECO:0000256" key="2">
    <source>
        <dbReference type="ARBA" id="ARBA00004906"/>
    </source>
</evidence>
<dbReference type="Pfam" id="PF00899">
    <property type="entry name" value="ThiF"/>
    <property type="match status" value="1"/>
</dbReference>
<evidence type="ECO:0000256" key="11">
    <source>
        <dbReference type="RuleBase" id="RU000519"/>
    </source>
</evidence>
<name>A0A1Z5T268_HORWE</name>
<evidence type="ECO:0000256" key="6">
    <source>
        <dbReference type="ARBA" id="ARBA00022741"/>
    </source>
</evidence>
<dbReference type="InterPro" id="IPR019572">
    <property type="entry name" value="UBA_E1_SCCH"/>
</dbReference>
<evidence type="ECO:0000256" key="5">
    <source>
        <dbReference type="ARBA" id="ARBA00022598"/>
    </source>
</evidence>
<organism evidence="14 15">
    <name type="scientific">Hortaea werneckii EXF-2000</name>
    <dbReference type="NCBI Taxonomy" id="1157616"/>
    <lineage>
        <taxon>Eukaryota</taxon>
        <taxon>Fungi</taxon>
        <taxon>Dikarya</taxon>
        <taxon>Ascomycota</taxon>
        <taxon>Pezizomycotina</taxon>
        <taxon>Dothideomycetes</taxon>
        <taxon>Dothideomycetidae</taxon>
        <taxon>Mycosphaerellales</taxon>
        <taxon>Teratosphaeriaceae</taxon>
        <taxon>Hortaea</taxon>
    </lineage>
</organism>
<dbReference type="FunFam" id="3.10.290.60:FF:000002">
    <property type="entry name" value="Ubiquitin-like modifier-activating enzyme 1"/>
    <property type="match status" value="1"/>
</dbReference>
<evidence type="ECO:0000256" key="7">
    <source>
        <dbReference type="ARBA" id="ARBA00022786"/>
    </source>
</evidence>
<sequence length="1304" mass="145111">MGRLLQQDAVRAMQGLSIKDGELQQALVQVWKSLAREDDEIEDSGLEFATAYFEGEIIKESCDHFEAWVKSPVAAETPDETEASLRSEQPQKLSQRDPETLASGHRSFLAALTYALLLTDVQYTRELRSLLGNLDALVAFFNRLLDLQQKYDIEFDAGGTSTLTEEDEHRASLELDRARKRVDSDLKSVVSRLKHLDHERIGSGRYFDIGAADSGGYEPWKGGGVDTLLMKLEFGRVRSDALPVVSETTDANPHKKIKEQPNGSADGNGNGTMDVDGAGSAKVEQLKQAQDGASGEIDESLYSRQLYVLGHEAMKRMGSSNVLIVGLRGLGVEIAKNIALAGVKSLTLYDPKPARIEDLSSQFFLRPDDVGKPRAAVTAPRISELNPYTPVGVHDGDNLTGDLSQLKRYQSIVLTDTPLKDQLAIADFCHNNGIYVTITDTFGLFGSIFTDFGKNFTIGDPNGENHLSGIVSNIDSEGLVTALDETRHGLEDGDFVTFSEVEGMEKLNDSEPKKITVKGPYTFSIGDVSGLGQYQRGGLYQQVKMPKIMDFESLSQQLQKPELMISDFAKFDRPMQLHCGFQALHAFAENHKGEFPRPHNDQDAAEVLKLAQVIASKSEDKPELDEKVIKELAYQARGDLSPMNAFYGGLAAQEVMKSVSGKFGPIKQWMYMDSLESLPAGSPRSEEECKPRGTRYDGNIAVFGKSFQDKIANVKQFLVGAGAIGCEMLKNWAMLGLGTGPNGKIYVTDMDQIERSNLNRQFLFRAKDVGQLKSESAAAAVQAMNPELNGKITAMKDRVAQDTEHIFNEDFWNSLDGVTNALDNVDARTYVDRRCVFFYKPLLDSGTLGTKGNSQVVMPRMTESYSSSQDPPEQSFPMCTLRSFPNRIEHTIAWAKDLFHTYFAGPPEIVNAYLTQKDYLASALKQSGNEKQTLETLRDYLQADKPETFDDCIEWARKQFEKQYNNAIQQLLYNFPKDSKTSSGQPFWSGPKRAPDALKFDPSNPTHYSFIVSAANLHAFNYHIKSNNDKNYITSVLDRMMIPDFKPDPGVKIQADEKEPDPNANAPMDDNDALDAIAKGLPQPKTLGDFRLEPVEFEKDDDTNFHIDFITAASNLRAENYKITQADRHKTKFIAGKIIPAIATTTALVTGLVVLELYKMIDGKDDIEQYKNGFVNLALPFFGFSEPIASPKGKYQGPNGEVTIDKLWDRFESEDVTLQQFLDDFKKKGLSISMISSGVSLLYASFYPPSKNKDRLPMKMSQLVETISKKPIPDHQKNVIFEITAEDETEEDVEIPYVMVKLQK</sequence>
<evidence type="ECO:0000259" key="13">
    <source>
        <dbReference type="SMART" id="SM00985"/>
    </source>
</evidence>
<dbReference type="Pfam" id="PF10585">
    <property type="entry name" value="UBA_E1_SCCH"/>
    <property type="match status" value="1"/>
</dbReference>
<comment type="caution">
    <text evidence="14">The sequence shown here is derived from an EMBL/GenBank/DDBJ whole genome shotgun (WGS) entry which is preliminary data.</text>
</comment>
<comment type="pathway">
    <text evidence="2">Protein modification; protein ubiquitination.</text>
</comment>
<comment type="catalytic activity">
    <reaction evidence="1">
        <text>ATP + ubiquitin + [E1 ubiquitin-activating enzyme]-L-cysteine = AMP + diphosphate + S-ubiquitinyl-[E1 ubiquitin-activating enzyme]-L-cysteine.</text>
        <dbReference type="EC" id="6.2.1.45"/>
    </reaction>
</comment>
<evidence type="ECO:0000313" key="14">
    <source>
        <dbReference type="EMBL" id="OTA29637.1"/>
    </source>
</evidence>
<dbReference type="GO" id="GO:0019948">
    <property type="term" value="F:SUMO activating enzyme activity"/>
    <property type="evidence" value="ECO:0007669"/>
    <property type="project" value="TreeGrafter"/>
</dbReference>
<reference evidence="14 15" key="1">
    <citation type="submission" date="2017-01" db="EMBL/GenBank/DDBJ databases">
        <title>The recent genome duplication of the halophilic yeast Hortaea werneckii: insights from long-read sequencing.</title>
        <authorList>
            <person name="Sinha S."/>
            <person name="Flibotte S."/>
            <person name="Neira M."/>
            <person name="Lenassi M."/>
            <person name="Gostincar C."/>
            <person name="Stajich J.E."/>
            <person name="Nislow C.E."/>
        </authorList>
    </citation>
    <scope>NUCLEOTIDE SEQUENCE [LARGE SCALE GENOMIC DNA]</scope>
    <source>
        <strain evidence="14 15">EXF-2000</strain>
    </source>
</reference>
<keyword evidence="7 11" id="KW-0833">Ubl conjugation pathway</keyword>
<dbReference type="OrthoDB" id="10252231at2759"/>
<evidence type="ECO:0000256" key="10">
    <source>
        <dbReference type="PROSITE-ProRule" id="PRU10132"/>
    </source>
</evidence>
<dbReference type="Gene3D" id="3.40.50.720">
    <property type="entry name" value="NAD(P)-binding Rossmann-like Domain"/>
    <property type="match status" value="1"/>
</dbReference>
<feature type="domain" description="Ubiquitin-activating enzyme E1 C-terminal" evidence="13">
    <location>
        <begin position="1170"/>
        <end position="1298"/>
    </location>
</feature>
<dbReference type="InterPro" id="IPR042302">
    <property type="entry name" value="E1_FCCH_sf"/>
</dbReference>
<dbReference type="FunFam" id="1.10.10.2660:FF:000001">
    <property type="entry name" value="Ubiquitin-activating enzyme E1 1"/>
    <property type="match status" value="1"/>
</dbReference>